<proteinExistence type="predicted"/>
<protein>
    <recommendedName>
        <fullName evidence="4">HTH araC/xylS-type domain-containing protein</fullName>
    </recommendedName>
</protein>
<organism evidence="5 6">
    <name type="scientific">Paenibacillus rigui</name>
    <dbReference type="NCBI Taxonomy" id="554312"/>
    <lineage>
        <taxon>Bacteria</taxon>
        <taxon>Bacillati</taxon>
        <taxon>Bacillota</taxon>
        <taxon>Bacilli</taxon>
        <taxon>Bacillales</taxon>
        <taxon>Paenibacillaceae</taxon>
        <taxon>Paenibacillus</taxon>
    </lineage>
</organism>
<evidence type="ECO:0000256" key="3">
    <source>
        <dbReference type="ARBA" id="ARBA00023163"/>
    </source>
</evidence>
<dbReference type="PROSITE" id="PS00041">
    <property type="entry name" value="HTH_ARAC_FAMILY_1"/>
    <property type="match status" value="1"/>
</dbReference>
<dbReference type="PANTHER" id="PTHR43280">
    <property type="entry name" value="ARAC-FAMILY TRANSCRIPTIONAL REGULATOR"/>
    <property type="match status" value="1"/>
</dbReference>
<dbReference type="OrthoDB" id="9809338at2"/>
<reference evidence="5 6" key="1">
    <citation type="submission" date="2017-07" db="EMBL/GenBank/DDBJ databases">
        <title>Genome sequencing and assembly of Paenibacillus rigui.</title>
        <authorList>
            <person name="Mayilraj S."/>
        </authorList>
    </citation>
    <scope>NUCLEOTIDE SEQUENCE [LARGE SCALE GENOMIC DNA]</scope>
    <source>
        <strain evidence="5 6">JCM 16352</strain>
    </source>
</reference>
<dbReference type="InterPro" id="IPR020449">
    <property type="entry name" value="Tscrpt_reg_AraC-type_HTH"/>
</dbReference>
<dbReference type="PANTHER" id="PTHR43280:SF2">
    <property type="entry name" value="HTH-TYPE TRANSCRIPTIONAL REGULATOR EXSA"/>
    <property type="match status" value="1"/>
</dbReference>
<dbReference type="PROSITE" id="PS01124">
    <property type="entry name" value="HTH_ARAC_FAMILY_2"/>
    <property type="match status" value="1"/>
</dbReference>
<gene>
    <name evidence="5" type="ORF">CF651_15400</name>
</gene>
<evidence type="ECO:0000313" key="5">
    <source>
        <dbReference type="EMBL" id="OXM85399.1"/>
    </source>
</evidence>
<dbReference type="Pfam" id="PF12833">
    <property type="entry name" value="HTH_18"/>
    <property type="match status" value="1"/>
</dbReference>
<keyword evidence="1" id="KW-0805">Transcription regulation</keyword>
<evidence type="ECO:0000256" key="1">
    <source>
        <dbReference type="ARBA" id="ARBA00023015"/>
    </source>
</evidence>
<dbReference type="InterPro" id="IPR018060">
    <property type="entry name" value="HTH_AraC"/>
</dbReference>
<keyword evidence="6" id="KW-1185">Reference proteome</keyword>
<evidence type="ECO:0000313" key="6">
    <source>
        <dbReference type="Proteomes" id="UP000215509"/>
    </source>
</evidence>
<keyword evidence="2" id="KW-0238">DNA-binding</keyword>
<dbReference type="Proteomes" id="UP000215509">
    <property type="component" value="Unassembled WGS sequence"/>
</dbReference>
<dbReference type="AlphaFoldDB" id="A0A229UR79"/>
<dbReference type="SMART" id="SM00342">
    <property type="entry name" value="HTH_ARAC"/>
    <property type="match status" value="1"/>
</dbReference>
<dbReference type="Gene3D" id="1.10.10.60">
    <property type="entry name" value="Homeodomain-like"/>
    <property type="match status" value="2"/>
</dbReference>
<dbReference type="GO" id="GO:0003700">
    <property type="term" value="F:DNA-binding transcription factor activity"/>
    <property type="evidence" value="ECO:0007669"/>
    <property type="project" value="InterPro"/>
</dbReference>
<accession>A0A229UR79</accession>
<evidence type="ECO:0000259" key="4">
    <source>
        <dbReference type="PROSITE" id="PS01124"/>
    </source>
</evidence>
<dbReference type="GO" id="GO:0043565">
    <property type="term" value="F:sequence-specific DNA binding"/>
    <property type="evidence" value="ECO:0007669"/>
    <property type="project" value="InterPro"/>
</dbReference>
<dbReference type="PRINTS" id="PR00032">
    <property type="entry name" value="HTHARAC"/>
</dbReference>
<feature type="domain" description="HTH araC/xylS-type" evidence="4">
    <location>
        <begin position="91"/>
        <end position="189"/>
    </location>
</feature>
<evidence type="ECO:0000256" key="2">
    <source>
        <dbReference type="ARBA" id="ARBA00023125"/>
    </source>
</evidence>
<dbReference type="RefSeq" id="WP_094015760.1">
    <property type="nucleotide sequence ID" value="NZ_NMQW01000022.1"/>
</dbReference>
<sequence length="189" mass="21862">MLRPFPARHTLFSKLWKGHTREQAIDVTPAADYLEQAFDVYDQVCLHGGGVADEERMMLVLQIMHGISFVKEHIFRTETADGRTRPLNYAETMMQWIEEHYSEDIQLEDIANALHLSKFYVSRLFQDETGGTIKQYLTARRIKQACRLLQTTALPVEQIGAEVGIPNASYFIRLFKRVVGTTPLKYRRK</sequence>
<dbReference type="SUPFAM" id="SSF46689">
    <property type="entry name" value="Homeodomain-like"/>
    <property type="match status" value="2"/>
</dbReference>
<keyword evidence="3" id="KW-0804">Transcription</keyword>
<name>A0A229UR79_9BACL</name>
<dbReference type="EMBL" id="NMQW01000022">
    <property type="protein sequence ID" value="OXM85399.1"/>
    <property type="molecule type" value="Genomic_DNA"/>
</dbReference>
<dbReference type="InterPro" id="IPR009057">
    <property type="entry name" value="Homeodomain-like_sf"/>
</dbReference>
<comment type="caution">
    <text evidence="5">The sequence shown here is derived from an EMBL/GenBank/DDBJ whole genome shotgun (WGS) entry which is preliminary data.</text>
</comment>
<dbReference type="InterPro" id="IPR018062">
    <property type="entry name" value="HTH_AraC-typ_CS"/>
</dbReference>